<dbReference type="Gene3D" id="2.60.120.1140">
    <property type="entry name" value="Protein of unknown function DUF192"/>
    <property type="match status" value="1"/>
</dbReference>
<keyword evidence="1" id="KW-1133">Transmembrane helix</keyword>
<reference evidence="2 3" key="1">
    <citation type="journal article" date="2016" name="Nat. Commun.">
        <title>Thousands of microbial genomes shed light on interconnected biogeochemical processes in an aquifer system.</title>
        <authorList>
            <person name="Anantharaman K."/>
            <person name="Brown C.T."/>
            <person name="Hug L.A."/>
            <person name="Sharon I."/>
            <person name="Castelle C.J."/>
            <person name="Probst A.J."/>
            <person name="Thomas B.C."/>
            <person name="Singh A."/>
            <person name="Wilkins M.J."/>
            <person name="Karaoz U."/>
            <person name="Brodie E.L."/>
            <person name="Williams K.H."/>
            <person name="Hubbard S.S."/>
            <person name="Banfield J.F."/>
        </authorList>
    </citation>
    <scope>NUCLEOTIDE SEQUENCE [LARGE SCALE GENOMIC DNA]</scope>
</reference>
<evidence type="ECO:0000256" key="1">
    <source>
        <dbReference type="SAM" id="Phobius"/>
    </source>
</evidence>
<keyword evidence="1" id="KW-0812">Transmembrane</keyword>
<evidence type="ECO:0000313" key="3">
    <source>
        <dbReference type="Proteomes" id="UP000178835"/>
    </source>
</evidence>
<dbReference type="Pfam" id="PF02643">
    <property type="entry name" value="DUF192"/>
    <property type="match status" value="1"/>
</dbReference>
<sequence length="156" mass="17594">MKRRIYSRPFASIVLLVAAIVFSAVFYFLQNKDLGQEDREISTVSINGMLIEVELARIPAEWEQGLSGRSHLPAGSGMLFVFEQPGMYSFWMKDMQFPIDIIWFGENHEIVDITKNLQPGSFPQTFSPQVPAQYILEVNAGFADANSINIGQIAEF</sequence>
<comment type="caution">
    <text evidence="2">The sequence shown here is derived from an EMBL/GenBank/DDBJ whole genome shotgun (WGS) entry which is preliminary data.</text>
</comment>
<name>A0A1G2HDW2_9BACT</name>
<evidence type="ECO:0008006" key="4">
    <source>
        <dbReference type="Google" id="ProtNLM"/>
    </source>
</evidence>
<gene>
    <name evidence="2" type="ORF">A2919_02125</name>
</gene>
<dbReference type="InterPro" id="IPR003795">
    <property type="entry name" value="DUF192"/>
</dbReference>
<dbReference type="PANTHER" id="PTHR37953">
    <property type="entry name" value="UPF0127 PROTEIN MJ1496"/>
    <property type="match status" value="1"/>
</dbReference>
<accession>A0A1G2HDW2</accession>
<organism evidence="2 3">
    <name type="scientific">Candidatus Spechtbacteria bacterium RIFCSPLOWO2_01_FULL_43_12</name>
    <dbReference type="NCBI Taxonomy" id="1802162"/>
    <lineage>
        <taxon>Bacteria</taxon>
        <taxon>Candidatus Spechtiibacteriota</taxon>
    </lineage>
</organism>
<dbReference type="PANTHER" id="PTHR37953:SF1">
    <property type="entry name" value="UPF0127 PROTEIN MJ1496"/>
    <property type="match status" value="1"/>
</dbReference>
<proteinExistence type="predicted"/>
<dbReference type="Proteomes" id="UP000178835">
    <property type="component" value="Unassembled WGS sequence"/>
</dbReference>
<dbReference type="EMBL" id="MHOH01000016">
    <property type="protein sequence ID" value="OGZ60673.1"/>
    <property type="molecule type" value="Genomic_DNA"/>
</dbReference>
<feature type="transmembrane region" description="Helical" evidence="1">
    <location>
        <begin position="12"/>
        <end position="29"/>
    </location>
</feature>
<dbReference type="AlphaFoldDB" id="A0A1G2HDW2"/>
<evidence type="ECO:0000313" key="2">
    <source>
        <dbReference type="EMBL" id="OGZ60673.1"/>
    </source>
</evidence>
<keyword evidence="1" id="KW-0472">Membrane</keyword>
<dbReference type="InterPro" id="IPR038695">
    <property type="entry name" value="Saro_0823-like_sf"/>
</dbReference>
<protein>
    <recommendedName>
        <fullName evidence="4">DUF192 domain-containing protein</fullName>
    </recommendedName>
</protein>